<feature type="coiled-coil region" evidence="1">
    <location>
        <begin position="701"/>
        <end position="795"/>
    </location>
</feature>
<keyword evidence="1" id="KW-0175">Coiled coil</keyword>
<feature type="coiled-coil region" evidence="1">
    <location>
        <begin position="457"/>
        <end position="505"/>
    </location>
</feature>
<organism evidence="2 3">
    <name type="scientific">Hydra vulgaris</name>
    <name type="common">Hydra</name>
    <name type="synonym">Hydra attenuata</name>
    <dbReference type="NCBI Taxonomy" id="6087"/>
    <lineage>
        <taxon>Eukaryota</taxon>
        <taxon>Metazoa</taxon>
        <taxon>Cnidaria</taxon>
        <taxon>Hydrozoa</taxon>
        <taxon>Hydroidolina</taxon>
        <taxon>Anthoathecata</taxon>
        <taxon>Aplanulata</taxon>
        <taxon>Hydridae</taxon>
        <taxon>Hydra</taxon>
    </lineage>
</organism>
<feature type="coiled-coil region" evidence="1">
    <location>
        <begin position="548"/>
        <end position="624"/>
    </location>
</feature>
<accession>A0ABM4BCL9</accession>
<feature type="coiled-coil region" evidence="1">
    <location>
        <begin position="349"/>
        <end position="398"/>
    </location>
</feature>
<gene>
    <name evidence="3" type="primary">LOC100211279</name>
</gene>
<sequence>MANTERVVSRTRSRKLNKIFELDDEFEKISNDTGNHLDARLLGSNGIRSKLLKDELYHMIMREKETLEEEYSTRVNNLLQSFKNKKLEWEEMVRLEREDLENQFERERSEMNAAFAHEIANLARISEEEKAVMNKQFEEKMKLREQEFGKEKDNLKQFFFNESEKMKAQLLSECEEKVKNEQNRKNEKHINETINLEKKFESSKTEIEASYKRQIEMLETKHSKVCFELERKNAEEKITLEREFQRRLEISEMTLRKETLNREEIERIATLEKNNTQALISMLKEEIERFKEEIDRLKKQPIPCPEVRIVEKEVPNNNSILSFKSRMDLPPNLKDEFDFLLNEYKENLKDKYKSDNEAMEKKIEIEKGKLKEKFLKQKEELEKRLNEEKLRIEKDFNRNREDMEKEIERRLRTKQLQESLLDHQKRFDDSNRKIAEEDRFKLEKVLENESKRNSILIQELTQENEGLKLKAKALEDNNQLLKNLKEEGQQEVDRLRNVVQELKIIVEEKKVSDKNPASTDYSSLIMTLINQQQQKQVQQQSKTPDQNILKKEEEIKAEKKKLEKLRLDLQQQEKDIKDRKNIEDAAKLALDKSHEKYENLLSEKNRLEKSLKSLEGKVFSMQDEFAKMKSTPQQQSIPVKPMYHGILENSDAQFTFIPIQSPNQTVNSPNTPLPFLHPNQSVLTNKIESLKKKLKDSQYGYSVLEKEIRDRERQIEKLENTLMKEKEISSGLRDSLSEEKSKFIRYKDEKEKEIKMLMKAKRSTEEIKLQLELEVQELKSKLQHAGQTLTAVRKQASDDLNSSYILQRDTNEVVRNLKSPGFSQTVASILANSEKRKVNIDPKYPSDSKFVYVNTSLEDIDRVKRLENDKKKLEVELESVKENLNNYTNKLENQLRKLEIKVEQQNDFIIKRPVSKLDDDVNQDSLRNQKVHLQKLIGRLSALQH</sequence>
<reference evidence="2" key="1">
    <citation type="submission" date="2025-05" db="UniProtKB">
        <authorList>
            <consortium name="RefSeq"/>
        </authorList>
    </citation>
    <scope>NUCLEOTIDE SEQUENCE [LARGE SCALE GENOMIC DNA]</scope>
</reference>
<evidence type="ECO:0000256" key="1">
    <source>
        <dbReference type="SAM" id="Coils"/>
    </source>
</evidence>
<evidence type="ECO:0000313" key="3">
    <source>
        <dbReference type="RefSeq" id="XP_065646672.1"/>
    </source>
</evidence>
<feature type="coiled-coil region" evidence="1">
    <location>
        <begin position="273"/>
        <end position="300"/>
    </location>
</feature>
<dbReference type="GeneID" id="100211279"/>
<feature type="coiled-coil region" evidence="1">
    <location>
        <begin position="863"/>
        <end position="908"/>
    </location>
</feature>
<dbReference type="Proteomes" id="UP001652625">
    <property type="component" value="Chromosome 02"/>
</dbReference>
<protein>
    <submittedName>
        <fullName evidence="3">Trichohyalin isoform X1</fullName>
    </submittedName>
</protein>
<feature type="coiled-coil region" evidence="1">
    <location>
        <begin position="90"/>
        <end position="117"/>
    </location>
</feature>
<keyword evidence="2" id="KW-1185">Reference proteome</keyword>
<name>A0ABM4BCL9_HYDVU</name>
<feature type="coiled-coil region" evidence="1">
    <location>
        <begin position="171"/>
        <end position="199"/>
    </location>
</feature>
<evidence type="ECO:0000313" key="2">
    <source>
        <dbReference type="Proteomes" id="UP001652625"/>
    </source>
</evidence>
<proteinExistence type="predicted"/>
<reference evidence="3" key="2">
    <citation type="submission" date="2025-08" db="UniProtKB">
        <authorList>
            <consortium name="RefSeq"/>
        </authorList>
    </citation>
    <scope>IDENTIFICATION</scope>
</reference>
<dbReference type="RefSeq" id="XP_065646672.1">
    <property type="nucleotide sequence ID" value="XM_065790600.1"/>
</dbReference>